<accession>A0A383B7L1</accession>
<dbReference type="AlphaFoldDB" id="A0A383B7L1"/>
<dbReference type="EMBL" id="UINC01197756">
    <property type="protein sequence ID" value="SVE15395.1"/>
    <property type="molecule type" value="Genomic_DNA"/>
</dbReference>
<proteinExistence type="predicted"/>
<evidence type="ECO:0000313" key="1">
    <source>
        <dbReference type="EMBL" id="SVE15395.1"/>
    </source>
</evidence>
<dbReference type="InterPro" id="IPR036412">
    <property type="entry name" value="HAD-like_sf"/>
</dbReference>
<organism evidence="1">
    <name type="scientific">marine metagenome</name>
    <dbReference type="NCBI Taxonomy" id="408172"/>
    <lineage>
        <taxon>unclassified sequences</taxon>
        <taxon>metagenomes</taxon>
        <taxon>ecological metagenomes</taxon>
    </lineage>
</organism>
<sequence>MNRRSFLGAALAAGAVTPALPGHRLAAEQTDFSSSTATATDSAPSTSMQVASSIQMCVFDTFGTVCDWRGSVINEVDQLARQKGWDLDAVAFADAWRANYGPSRNRVRNGELPWTKLDDLHRMTLDELLVRFQIEGLSEEEKVDLNRVWHRLHAWPDAPSAL</sequence>
<evidence type="ECO:0008006" key="2">
    <source>
        <dbReference type="Google" id="ProtNLM"/>
    </source>
</evidence>
<dbReference type="InterPro" id="IPR023198">
    <property type="entry name" value="PGP-like_dom2"/>
</dbReference>
<dbReference type="SUPFAM" id="SSF56784">
    <property type="entry name" value="HAD-like"/>
    <property type="match status" value="1"/>
</dbReference>
<protein>
    <recommendedName>
        <fullName evidence="2">Haloacid dehalogenase, type II</fullName>
    </recommendedName>
</protein>
<dbReference type="Gene3D" id="1.10.150.240">
    <property type="entry name" value="Putative phosphatase, domain 2"/>
    <property type="match status" value="1"/>
</dbReference>
<reference evidence="1" key="1">
    <citation type="submission" date="2018-05" db="EMBL/GenBank/DDBJ databases">
        <authorList>
            <person name="Lanie J.A."/>
            <person name="Ng W.-L."/>
            <person name="Kazmierczak K.M."/>
            <person name="Andrzejewski T.M."/>
            <person name="Davidsen T.M."/>
            <person name="Wayne K.J."/>
            <person name="Tettelin H."/>
            <person name="Glass J.I."/>
            <person name="Rusch D."/>
            <person name="Podicherti R."/>
            <person name="Tsui H.-C.T."/>
            <person name="Winkler M.E."/>
        </authorList>
    </citation>
    <scope>NUCLEOTIDE SEQUENCE</scope>
</reference>
<feature type="non-terminal residue" evidence="1">
    <location>
        <position position="162"/>
    </location>
</feature>
<gene>
    <name evidence="1" type="ORF">METZ01_LOCUS468249</name>
</gene>
<name>A0A383B7L1_9ZZZZ</name>